<keyword evidence="1" id="KW-0547">Nucleotide-binding</keyword>
<gene>
    <name evidence="4" type="ORF">Ga0061079_11027</name>
</gene>
<evidence type="ECO:0000313" key="4">
    <source>
        <dbReference type="EMBL" id="CVK16744.1"/>
    </source>
</evidence>
<dbReference type="GO" id="GO:0016020">
    <property type="term" value="C:membrane"/>
    <property type="evidence" value="ECO:0007669"/>
    <property type="project" value="TreeGrafter"/>
</dbReference>
<proteinExistence type="predicted"/>
<keyword evidence="5" id="KW-1185">Reference proteome</keyword>
<evidence type="ECO:0000256" key="2">
    <source>
        <dbReference type="ARBA" id="ARBA00022840"/>
    </source>
</evidence>
<dbReference type="Pfam" id="PF23562">
    <property type="entry name" value="AMP-binding_C_3"/>
    <property type="match status" value="1"/>
</dbReference>
<dbReference type="PANTHER" id="PTHR43272">
    <property type="entry name" value="LONG-CHAIN-FATTY-ACID--COA LIGASE"/>
    <property type="match status" value="1"/>
</dbReference>
<dbReference type="CDD" id="cd05907">
    <property type="entry name" value="VL_LC_FACS_like"/>
    <property type="match status" value="1"/>
</dbReference>
<dbReference type="InterPro" id="IPR000873">
    <property type="entry name" value="AMP-dep_synth/lig_dom"/>
</dbReference>
<dbReference type="GO" id="GO:0004467">
    <property type="term" value="F:long-chain fatty acid-CoA ligase activity"/>
    <property type="evidence" value="ECO:0007669"/>
    <property type="project" value="TreeGrafter"/>
</dbReference>
<dbReference type="RefSeq" id="WP_055425933.1">
    <property type="nucleotide sequence ID" value="NZ_FCOR01000010.1"/>
</dbReference>
<dbReference type="GO" id="GO:0005524">
    <property type="term" value="F:ATP binding"/>
    <property type="evidence" value="ECO:0007669"/>
    <property type="project" value="UniProtKB-KW"/>
</dbReference>
<dbReference type="OrthoDB" id="9803968at2"/>
<dbReference type="Gene3D" id="3.40.50.12780">
    <property type="entry name" value="N-terminal domain of ligase-like"/>
    <property type="match status" value="1"/>
</dbReference>
<dbReference type="STRING" id="1586267.GCA_001418685_01608"/>
<dbReference type="AlphaFoldDB" id="A0A0X3AQX3"/>
<reference evidence="4 5" key="1">
    <citation type="submission" date="2016-01" db="EMBL/GenBank/DDBJ databases">
        <authorList>
            <person name="McClelland M."/>
            <person name="Jain A."/>
            <person name="Saraogi P."/>
            <person name="Mendelson R."/>
            <person name="Westerman R."/>
            <person name="SanMiguel P."/>
            <person name="Csonka L."/>
        </authorList>
    </citation>
    <scope>NUCLEOTIDE SEQUENCE [LARGE SCALE GENOMIC DNA]</scope>
    <source>
        <strain evidence="4 5">R-53146</strain>
    </source>
</reference>
<protein>
    <submittedName>
        <fullName evidence="4">Long-chain acyl-CoA synthetase</fullName>
    </submittedName>
</protein>
<name>A0A0X3AQX3_9FLAO</name>
<dbReference type="InterPro" id="IPR020459">
    <property type="entry name" value="AMP-binding"/>
</dbReference>
<evidence type="ECO:0000259" key="3">
    <source>
        <dbReference type="Pfam" id="PF00501"/>
    </source>
</evidence>
<dbReference type="Pfam" id="PF00501">
    <property type="entry name" value="AMP-binding"/>
    <property type="match status" value="1"/>
</dbReference>
<keyword evidence="2" id="KW-0067">ATP-binding</keyword>
<sequence>MNFSQIILDNQVLSSKVALNFKENHQWKSYTWQEFTNLVKQTANALKFLGAKPDDNIAIYADNMPQWVILDFAILSIGAVTVPIFATINSEQAEYIIEEANVKIILAGNEKQYTNCLKIYSKGTSLEHILVAKNNIELKSKYSYHFYHLIKDQPTDYEVAYKDKDDIASIIYTSGTTGEPKGVMLSHGNFIEACNAHKSFFGFSPKNENSLVFLPLSHVFEKCWSSFVLSCGGQVSFCENPKEISQFLIEVKPTAMCSVPRFFQKIYISVNEKIQNSPKILKKLFKSALNIGSKYANLKRNDKKIPFSLAVQYKIIDTLFFKKIKKKLGGNLWFIPVGGASISPEITEFFDSIGFHLRVGYGLTETSATVAAFPLKNYEYNSVGKPMTGVQIRIGAENEILIKGYGVFKGYYKKEKETKEAFTADGWFKTGDAGKFDDNGNLIIIDRIKDLMKTSNGKYICPQLIENLLTNDNFIEKAVVIGDNKPYVTALLVPNFEALKRLADSLNIHFNSYDELISNQKIKDLFTTRINHIQKHLSEFEKIKKFQLLPMDFNMDQGEITPTLKVRRKIVLEKFKFLIEDMYN</sequence>
<accession>A0A0X3AQX3</accession>
<evidence type="ECO:0000256" key="1">
    <source>
        <dbReference type="ARBA" id="ARBA00022741"/>
    </source>
</evidence>
<evidence type="ECO:0000313" key="5">
    <source>
        <dbReference type="Proteomes" id="UP000182761"/>
    </source>
</evidence>
<dbReference type="PANTHER" id="PTHR43272:SF33">
    <property type="entry name" value="AMP-BINDING DOMAIN-CONTAINING PROTEIN-RELATED"/>
    <property type="match status" value="1"/>
</dbReference>
<feature type="domain" description="AMP-dependent synthetase/ligase" evidence="3">
    <location>
        <begin position="15"/>
        <end position="412"/>
    </location>
</feature>
<dbReference type="SUPFAM" id="SSF56801">
    <property type="entry name" value="Acetyl-CoA synthetase-like"/>
    <property type="match status" value="1"/>
</dbReference>
<dbReference type="InterPro" id="IPR042099">
    <property type="entry name" value="ANL_N_sf"/>
</dbReference>
<dbReference type="PROSITE" id="PS00455">
    <property type="entry name" value="AMP_BINDING"/>
    <property type="match status" value="1"/>
</dbReference>
<organism evidence="4 5">
    <name type="scientific">Apibacter mensalis</name>
    <dbReference type="NCBI Taxonomy" id="1586267"/>
    <lineage>
        <taxon>Bacteria</taxon>
        <taxon>Pseudomonadati</taxon>
        <taxon>Bacteroidota</taxon>
        <taxon>Flavobacteriia</taxon>
        <taxon>Flavobacteriales</taxon>
        <taxon>Weeksellaceae</taxon>
        <taxon>Apibacter</taxon>
    </lineage>
</organism>
<dbReference type="PRINTS" id="PR00154">
    <property type="entry name" value="AMPBINDING"/>
</dbReference>
<dbReference type="Proteomes" id="UP000182761">
    <property type="component" value="Unassembled WGS sequence"/>
</dbReference>
<dbReference type="InterPro" id="IPR020845">
    <property type="entry name" value="AMP-binding_CS"/>
</dbReference>
<dbReference type="EMBL" id="FCOR01000010">
    <property type="protein sequence ID" value="CVK16744.1"/>
    <property type="molecule type" value="Genomic_DNA"/>
</dbReference>